<accession>A0AAE0SVF8</accession>
<dbReference type="InterPro" id="IPR036322">
    <property type="entry name" value="WD40_repeat_dom_sf"/>
</dbReference>
<evidence type="ECO:0000256" key="11">
    <source>
        <dbReference type="ARBA" id="ARBA00046056"/>
    </source>
</evidence>
<dbReference type="InterPro" id="IPR050630">
    <property type="entry name" value="WD_repeat_EMAP"/>
</dbReference>
<evidence type="ECO:0000256" key="4">
    <source>
        <dbReference type="ARBA" id="ARBA00022574"/>
    </source>
</evidence>
<evidence type="ECO:0000313" key="14">
    <source>
        <dbReference type="EMBL" id="KAK3598851.1"/>
    </source>
</evidence>
<dbReference type="PROSITE" id="PS50294">
    <property type="entry name" value="WD_REPEATS_REGION"/>
    <property type="match status" value="3"/>
</dbReference>
<comment type="function">
    <text evidence="11">Microtubule inner protein (MIP) part of the dynein-decorated doublet microtubules (DMTs) in cilia axoneme. Important for proper ciliary and flagellar beating. May act in cooperation with CFAP45 and axonemal dynein subunit DNAH11. May play a role in cell growth and/or survival.</text>
</comment>
<evidence type="ECO:0000256" key="2">
    <source>
        <dbReference type="ARBA" id="ARBA00004496"/>
    </source>
</evidence>
<evidence type="ECO:0000256" key="5">
    <source>
        <dbReference type="ARBA" id="ARBA00022737"/>
    </source>
</evidence>
<keyword evidence="15" id="KW-1185">Reference proteome</keyword>
<evidence type="ECO:0000313" key="15">
    <source>
        <dbReference type="Proteomes" id="UP001195483"/>
    </source>
</evidence>
<dbReference type="FunFam" id="2.130.10.10:FF:000173">
    <property type="entry name" value="Cilia- and flagella-associated protein 52"/>
    <property type="match status" value="1"/>
</dbReference>
<evidence type="ECO:0000256" key="3">
    <source>
        <dbReference type="ARBA" id="ARBA00022490"/>
    </source>
</evidence>
<keyword evidence="4 13" id="KW-0853">WD repeat</keyword>
<dbReference type="PANTHER" id="PTHR13720">
    <property type="entry name" value="WD-40 REPEAT PROTEIN"/>
    <property type="match status" value="1"/>
</dbReference>
<evidence type="ECO:0000256" key="10">
    <source>
        <dbReference type="ARBA" id="ARBA00029552"/>
    </source>
</evidence>
<dbReference type="AlphaFoldDB" id="A0AAE0SVF8"/>
<dbReference type="InterPro" id="IPR015943">
    <property type="entry name" value="WD40/YVTN_repeat-like_dom_sf"/>
</dbReference>
<keyword evidence="8" id="KW-0966">Cell projection</keyword>
<evidence type="ECO:0000256" key="12">
    <source>
        <dbReference type="ARBA" id="ARBA00047117"/>
    </source>
</evidence>
<dbReference type="GO" id="GO:0005930">
    <property type="term" value="C:axoneme"/>
    <property type="evidence" value="ECO:0007669"/>
    <property type="project" value="UniProtKB-ARBA"/>
</dbReference>
<proteinExistence type="inferred from homology"/>
<name>A0AAE0SVF8_9BIVA</name>
<reference evidence="14" key="1">
    <citation type="journal article" date="2021" name="Genome Biol. Evol.">
        <title>A High-Quality Reference Genome for a Parasitic Bivalve with Doubly Uniparental Inheritance (Bivalvia: Unionida).</title>
        <authorList>
            <person name="Smith C.H."/>
        </authorList>
    </citation>
    <scope>NUCLEOTIDE SEQUENCE</scope>
    <source>
        <strain evidence="14">CHS0354</strain>
    </source>
</reference>
<dbReference type="PANTHER" id="PTHR13720:SF14">
    <property type="entry name" value="CILIA- AND FLAGELLA-ASSOCIATED PROTEIN 52"/>
    <property type="match status" value="1"/>
</dbReference>
<keyword evidence="7" id="KW-0969">Cilium</keyword>
<sequence>MSNQHKDVGDVAVDVPRLEIDSILGLNGKVHGGMKVHPNRQHLIYPLGCAVVIEDISTNKQESLWGHTDYVTCIGVSNSGKYIASGQRTHMGFKAEVIIWDYEKRKAIHALTLHKVKVEAVAFSPNDLYLATLGGKDDGSVVIWNVATGESICGHPAQVESAGNTLCLAFSNVNDNVFVTGGDGTLRVWELDLENRKIRPKEVTMGQIKRVITCIEMADDFETETGNPPFFFCGTTTGDVLAINMKTKLFQFLGPEKDKLSLGVTSLALLKTGEFLLGAGDGTLALAKFIKPAEQIKKATPSMKIIKKWKDPENKNRASAITSIALRGIGHQFFVVTDNSQLYKFNFAEFSCELIKTCHSTTVHDVCFPYGASELIATCQYEEIRIWELKGKKELRRLKVQNMTCSAIEITRDGKKIVSAWNDGIIRVHGFDSKSNIVERITGGIRNAHTKGVTAVACTGGKGTEDFRIISGGGEGLVRIWTVSQVYNGKGEMIYKDTLVETLKEHKGAVSCIKVKKNDKECVSSSLDGTCIIWDLVKNCRSQIVFANTLFHCVCYSHDECQIITSGTDRKISYWETYDGSMIRDVEGAKTGAINAMDLSNDGRYFVTGGDDKLLKVWDYNEATVKAVGIGHSGNITRVKICPNQKFIVSISEDGAVILWKYNF</sequence>
<keyword evidence="5" id="KW-0677">Repeat</keyword>
<comment type="subunit">
    <text evidence="12">Microtubule inner protein component of sperm flagellar doublet microtubules. Interacts with BRCA2. Interacts with the CCT chaperonin complex. Interacts with HSP70. Interacts with AK8. Interacts with CFAP45. Interacts with DNAI1. Interacts with IQDC.</text>
</comment>
<dbReference type="PROSITE" id="PS50082">
    <property type="entry name" value="WD_REPEATS_2"/>
    <property type="match status" value="4"/>
</dbReference>
<evidence type="ECO:0000256" key="6">
    <source>
        <dbReference type="ARBA" id="ARBA00022846"/>
    </source>
</evidence>
<feature type="repeat" description="WD" evidence="13">
    <location>
        <begin position="111"/>
        <end position="154"/>
    </location>
</feature>
<evidence type="ECO:0000256" key="1">
    <source>
        <dbReference type="ARBA" id="ARBA00004230"/>
    </source>
</evidence>
<evidence type="ECO:0000256" key="13">
    <source>
        <dbReference type="PROSITE-ProRule" id="PRU00221"/>
    </source>
</evidence>
<feature type="repeat" description="WD" evidence="13">
    <location>
        <begin position="587"/>
        <end position="628"/>
    </location>
</feature>
<dbReference type="FunFam" id="2.130.10.10:FF:001320">
    <property type="entry name" value="Predicted protein"/>
    <property type="match status" value="1"/>
</dbReference>
<keyword evidence="6" id="KW-0282">Flagellum</keyword>
<comment type="caution">
    <text evidence="14">The sequence shown here is derived from an EMBL/GenBank/DDBJ whole genome shotgun (WGS) entry which is preliminary data.</text>
</comment>
<gene>
    <name evidence="14" type="ORF">CHS0354_008593</name>
</gene>
<dbReference type="SUPFAM" id="SSF50978">
    <property type="entry name" value="WD40 repeat-like"/>
    <property type="match status" value="2"/>
</dbReference>
<protein>
    <recommendedName>
        <fullName evidence="10">Cilia- and flagella-associated protein 52</fullName>
    </recommendedName>
</protein>
<evidence type="ECO:0000256" key="8">
    <source>
        <dbReference type="ARBA" id="ARBA00023273"/>
    </source>
</evidence>
<dbReference type="SMART" id="SM00320">
    <property type="entry name" value="WD40"/>
    <property type="match status" value="12"/>
</dbReference>
<dbReference type="InterPro" id="IPR001680">
    <property type="entry name" value="WD40_rpt"/>
</dbReference>
<comment type="subcellular location">
    <subcellularLocation>
        <location evidence="1">Cell projection</location>
        <location evidence="1">Cilium</location>
        <location evidence="1">Flagellum</location>
    </subcellularLocation>
    <subcellularLocation>
        <location evidence="2">Cytoplasm</location>
    </subcellularLocation>
</comment>
<evidence type="ECO:0000256" key="9">
    <source>
        <dbReference type="ARBA" id="ARBA00029456"/>
    </source>
</evidence>
<evidence type="ECO:0000256" key="7">
    <source>
        <dbReference type="ARBA" id="ARBA00023069"/>
    </source>
</evidence>
<dbReference type="Pfam" id="PF00400">
    <property type="entry name" value="WD40"/>
    <property type="match status" value="6"/>
</dbReference>
<dbReference type="FunFam" id="2.130.10.10:FF:000207">
    <property type="entry name" value="Cilia- and flagella-associated protein 52"/>
    <property type="match status" value="1"/>
</dbReference>
<dbReference type="InterPro" id="IPR019775">
    <property type="entry name" value="WD40_repeat_CS"/>
</dbReference>
<comment type="similarity">
    <text evidence="9">Belongs to the CFAP52 family.</text>
</comment>
<dbReference type="GO" id="GO:0031514">
    <property type="term" value="C:motile cilium"/>
    <property type="evidence" value="ECO:0007669"/>
    <property type="project" value="UniProtKB-SubCell"/>
</dbReference>
<organism evidence="14 15">
    <name type="scientific">Potamilus streckersoni</name>
    <dbReference type="NCBI Taxonomy" id="2493646"/>
    <lineage>
        <taxon>Eukaryota</taxon>
        <taxon>Metazoa</taxon>
        <taxon>Spiralia</taxon>
        <taxon>Lophotrochozoa</taxon>
        <taxon>Mollusca</taxon>
        <taxon>Bivalvia</taxon>
        <taxon>Autobranchia</taxon>
        <taxon>Heteroconchia</taxon>
        <taxon>Palaeoheterodonta</taxon>
        <taxon>Unionida</taxon>
        <taxon>Unionoidea</taxon>
        <taxon>Unionidae</taxon>
        <taxon>Ambleminae</taxon>
        <taxon>Lampsilini</taxon>
        <taxon>Potamilus</taxon>
    </lineage>
</organism>
<reference evidence="14" key="3">
    <citation type="submission" date="2023-05" db="EMBL/GenBank/DDBJ databases">
        <authorList>
            <person name="Smith C.H."/>
        </authorList>
    </citation>
    <scope>NUCLEOTIDE SEQUENCE</scope>
    <source>
        <strain evidence="14">CHS0354</strain>
        <tissue evidence="14">Mantle</tissue>
    </source>
</reference>
<dbReference type="EMBL" id="JAEAOA010000567">
    <property type="protein sequence ID" value="KAK3598851.1"/>
    <property type="molecule type" value="Genomic_DNA"/>
</dbReference>
<feature type="repeat" description="WD" evidence="13">
    <location>
        <begin position="629"/>
        <end position="664"/>
    </location>
</feature>
<keyword evidence="3" id="KW-0963">Cytoplasm</keyword>
<reference evidence="14" key="2">
    <citation type="journal article" date="2021" name="Genome Biol. Evol.">
        <title>Developing a high-quality reference genome for a parasitic bivalve with doubly uniparental inheritance (Bivalvia: Unionida).</title>
        <authorList>
            <person name="Smith C.H."/>
        </authorList>
    </citation>
    <scope>NUCLEOTIDE SEQUENCE</scope>
    <source>
        <strain evidence="14">CHS0354</strain>
        <tissue evidence="14">Mantle</tissue>
    </source>
</reference>
<dbReference type="PROSITE" id="PS00678">
    <property type="entry name" value="WD_REPEATS_1"/>
    <property type="match status" value="2"/>
</dbReference>
<feature type="repeat" description="WD" evidence="13">
    <location>
        <begin position="503"/>
        <end position="536"/>
    </location>
</feature>
<dbReference type="Proteomes" id="UP001195483">
    <property type="component" value="Unassembled WGS sequence"/>
</dbReference>
<dbReference type="Gene3D" id="2.130.10.10">
    <property type="entry name" value="YVTN repeat-like/Quinoprotein amine dehydrogenase"/>
    <property type="match status" value="3"/>
</dbReference>